<accession>A0A8C5D545</accession>
<dbReference type="InterPro" id="IPR010736">
    <property type="entry name" value="SHIPPO-rpt"/>
</dbReference>
<dbReference type="Pfam" id="PF07004">
    <property type="entry name" value="SHIPPO-rpt"/>
    <property type="match status" value="4"/>
</dbReference>
<dbReference type="GeneID" id="114465092"/>
<evidence type="ECO:0000313" key="2">
    <source>
        <dbReference type="Ensembl" id="ENSGWIP00000000844.1"/>
    </source>
</evidence>
<dbReference type="Ensembl" id="ENSGWIT00000000917.1">
    <property type="protein sequence ID" value="ENSGWIP00000000844.1"/>
    <property type="gene ID" value="ENSGWIG00000000531.1"/>
</dbReference>
<evidence type="ECO:0000313" key="3">
    <source>
        <dbReference type="Proteomes" id="UP000694680"/>
    </source>
</evidence>
<sequence length="263" mass="28667">MPCLDPYVGTWRPHRPRGPIAALYKSPGPKYSLPTLTGTSKHDPTKYQAPMYSMGIRHRELSASHSPGPKYFIPSNISTMGRDGTPAFSIKSRAKELELFKVPGPGHYFPEKAENSLYPKSPSFSLYGRSKEGLKNLTPGPATYNLPPVIGPKVVSKTSAPAPALSGRSKNGSFHEDLKKTPGPAAYNVVDPSIYGKKPPQFSMSGRNFTPEEGTKKPGPGAHYPEHVTVAKAKAPSFSFGLRHSEYIAPLTEKTTECENWTL</sequence>
<dbReference type="RefSeq" id="XP_028305672.1">
    <property type="nucleotide sequence ID" value="XM_028449871.1"/>
</dbReference>
<dbReference type="PANTHER" id="PTHR21580:SF28">
    <property type="entry name" value="BOREALIN N-TERMINAL DOMAIN-CONTAINING PROTEIN-RELATED"/>
    <property type="match status" value="1"/>
</dbReference>
<protein>
    <submittedName>
        <fullName evidence="2">Outer dense fiber protein 3-B-like</fullName>
    </submittedName>
</protein>
<organism evidence="2 3">
    <name type="scientific">Gouania willdenowi</name>
    <name type="common">Blunt-snouted clingfish</name>
    <name type="synonym">Lepadogaster willdenowi</name>
    <dbReference type="NCBI Taxonomy" id="441366"/>
    <lineage>
        <taxon>Eukaryota</taxon>
        <taxon>Metazoa</taxon>
        <taxon>Chordata</taxon>
        <taxon>Craniata</taxon>
        <taxon>Vertebrata</taxon>
        <taxon>Euteleostomi</taxon>
        <taxon>Actinopterygii</taxon>
        <taxon>Neopterygii</taxon>
        <taxon>Teleostei</taxon>
        <taxon>Neoteleostei</taxon>
        <taxon>Acanthomorphata</taxon>
        <taxon>Ovalentaria</taxon>
        <taxon>Blenniimorphae</taxon>
        <taxon>Blenniiformes</taxon>
        <taxon>Gobiesocoidei</taxon>
        <taxon>Gobiesocidae</taxon>
        <taxon>Gobiesocinae</taxon>
        <taxon>Gouania</taxon>
    </lineage>
</organism>
<dbReference type="PANTHER" id="PTHR21580">
    <property type="entry name" value="SHIPPO-1-RELATED"/>
    <property type="match status" value="1"/>
</dbReference>
<name>A0A8C5D545_GOUWI</name>
<reference evidence="2" key="1">
    <citation type="submission" date="2020-06" db="EMBL/GenBank/DDBJ databases">
        <authorList>
            <consortium name="Wellcome Sanger Institute Data Sharing"/>
        </authorList>
    </citation>
    <scope>NUCLEOTIDE SEQUENCE [LARGE SCALE GENOMIC DNA]</scope>
</reference>
<gene>
    <name evidence="2" type="primary">cimap1b</name>
</gene>
<feature type="region of interest" description="Disordered" evidence="1">
    <location>
        <begin position="160"/>
        <end position="180"/>
    </location>
</feature>
<dbReference type="GO" id="GO:0005856">
    <property type="term" value="C:cytoskeleton"/>
    <property type="evidence" value="ECO:0007669"/>
    <property type="project" value="TreeGrafter"/>
</dbReference>
<reference evidence="2" key="2">
    <citation type="submission" date="2025-08" db="UniProtKB">
        <authorList>
            <consortium name="Ensembl"/>
        </authorList>
    </citation>
    <scope>IDENTIFICATION</scope>
</reference>
<reference evidence="2" key="3">
    <citation type="submission" date="2025-09" db="UniProtKB">
        <authorList>
            <consortium name="Ensembl"/>
        </authorList>
    </citation>
    <scope>IDENTIFICATION</scope>
</reference>
<proteinExistence type="predicted"/>
<dbReference type="InterPro" id="IPR051291">
    <property type="entry name" value="CIMAP"/>
</dbReference>
<keyword evidence="3" id="KW-1185">Reference proteome</keyword>
<dbReference type="Proteomes" id="UP000694680">
    <property type="component" value="Chromosome 6"/>
</dbReference>
<dbReference type="CTD" id="440836"/>
<dbReference type="OrthoDB" id="429991at2759"/>
<evidence type="ECO:0000256" key="1">
    <source>
        <dbReference type="SAM" id="MobiDB-lite"/>
    </source>
</evidence>
<dbReference type="AlphaFoldDB" id="A0A8C5D545"/>